<name>A0A482WL68_LAOST</name>
<dbReference type="Proteomes" id="UP000291343">
    <property type="component" value="Unassembled WGS sequence"/>
</dbReference>
<keyword evidence="5" id="KW-1185">Reference proteome</keyword>
<feature type="transmembrane region" description="Helical" evidence="2">
    <location>
        <begin position="107"/>
        <end position="134"/>
    </location>
</feature>
<dbReference type="PANTHER" id="PTHR11360">
    <property type="entry name" value="MONOCARBOXYLATE TRANSPORTER"/>
    <property type="match status" value="1"/>
</dbReference>
<feature type="transmembrane region" description="Helical" evidence="2">
    <location>
        <begin position="414"/>
        <end position="431"/>
    </location>
</feature>
<feature type="transmembrane region" description="Helical" evidence="2">
    <location>
        <begin position="12"/>
        <end position="31"/>
    </location>
</feature>
<dbReference type="InterPro" id="IPR050327">
    <property type="entry name" value="Proton-linked_MCT"/>
</dbReference>
<feature type="transmembrane region" description="Helical" evidence="2">
    <location>
        <begin position="503"/>
        <end position="525"/>
    </location>
</feature>
<sequence length="573" mass="62588">MTVQKLIAPDGGWGWLVVLGSSLINLATRSIEPSFGLLFGDLLKELGVATTGASIIMSTLDAIINFSGLFVGPLIKKYSFRKVGLFGVVLSSIALISTSTANSMTHIILTYSILGGLGFGLATASTFVALNAYFDKKRGQAVGLAMAGTAFGFMAMPQLISRLLEEYDFRGTLFILGALSLNGLVGASLLQPVKWHMKASKPNVPLIHEEPAPAQELQPLPEEDNDGPENKHRICLRVNSEKEMSQHSLLGIVRKPSVPSGLHRQLSTTSNTAMQNRLNAIAMPRNVSVVSIASKKRKESVISNVSHLDLMASTTHIHFYAGSDDEISEIGSKTLRKSCDFKNGSVIGSSKLTATVKDGCWAKFSHLMDLDLLKDGIYLNILFGLSITYIAEMNFKLVIPFFMANMGYSKRETAMALSIMAMADITARVAVPPILDRSSFSRRKTLMLVCLFVAISRSVLAEQTQWIPLIICLVIHGFFRGVALINFPLVISEYVPVDKFAAAYGLSMVSKGVFIVLFGPVPGYIRDLTGSYPICIHVQSFMILLCIIAWSIESVLCWRQIEMEKQEDVADMT</sequence>
<feature type="transmembrane region" description="Helical" evidence="2">
    <location>
        <begin position="83"/>
        <end position="101"/>
    </location>
</feature>
<feature type="transmembrane region" description="Helical" evidence="2">
    <location>
        <begin position="466"/>
        <end position="491"/>
    </location>
</feature>
<keyword evidence="2" id="KW-1133">Transmembrane helix</keyword>
<keyword evidence="2" id="KW-0812">Transmembrane</keyword>
<feature type="transmembrane region" description="Helical" evidence="2">
    <location>
        <begin position="141"/>
        <end position="160"/>
    </location>
</feature>
<accession>A0A482WL68</accession>
<feature type="transmembrane region" description="Helical" evidence="2">
    <location>
        <begin position="531"/>
        <end position="552"/>
    </location>
</feature>
<evidence type="ECO:0000313" key="4">
    <source>
        <dbReference type="EMBL" id="RZF33921.1"/>
    </source>
</evidence>
<protein>
    <recommendedName>
        <fullName evidence="3">Major facilitator superfamily (MFS) profile domain-containing protein</fullName>
    </recommendedName>
</protein>
<feature type="transmembrane region" description="Helical" evidence="2">
    <location>
        <begin position="377"/>
        <end position="402"/>
    </location>
</feature>
<dbReference type="EMBL" id="QKKF02033182">
    <property type="protein sequence ID" value="RZF33921.1"/>
    <property type="molecule type" value="Genomic_DNA"/>
</dbReference>
<feature type="transmembrane region" description="Helical" evidence="2">
    <location>
        <begin position="51"/>
        <end position="71"/>
    </location>
</feature>
<dbReference type="InParanoid" id="A0A482WL68"/>
<dbReference type="SUPFAM" id="SSF103473">
    <property type="entry name" value="MFS general substrate transporter"/>
    <property type="match status" value="1"/>
</dbReference>
<dbReference type="PROSITE" id="PS50850">
    <property type="entry name" value="MFS"/>
    <property type="match status" value="1"/>
</dbReference>
<organism evidence="4 5">
    <name type="scientific">Laodelphax striatellus</name>
    <name type="common">Small brown planthopper</name>
    <name type="synonym">Delphax striatella</name>
    <dbReference type="NCBI Taxonomy" id="195883"/>
    <lineage>
        <taxon>Eukaryota</taxon>
        <taxon>Metazoa</taxon>
        <taxon>Ecdysozoa</taxon>
        <taxon>Arthropoda</taxon>
        <taxon>Hexapoda</taxon>
        <taxon>Insecta</taxon>
        <taxon>Pterygota</taxon>
        <taxon>Neoptera</taxon>
        <taxon>Paraneoptera</taxon>
        <taxon>Hemiptera</taxon>
        <taxon>Auchenorrhyncha</taxon>
        <taxon>Fulgoroidea</taxon>
        <taxon>Delphacidae</taxon>
        <taxon>Criomorphinae</taxon>
        <taxon>Laodelphax</taxon>
    </lineage>
</organism>
<proteinExistence type="predicted"/>
<dbReference type="Gene3D" id="1.20.1250.20">
    <property type="entry name" value="MFS general substrate transporter like domains"/>
    <property type="match status" value="2"/>
</dbReference>
<dbReference type="OrthoDB" id="6349241at2759"/>
<dbReference type="GO" id="GO:0016020">
    <property type="term" value="C:membrane"/>
    <property type="evidence" value="ECO:0007669"/>
    <property type="project" value="UniProtKB-SubCell"/>
</dbReference>
<evidence type="ECO:0000256" key="2">
    <source>
        <dbReference type="SAM" id="Phobius"/>
    </source>
</evidence>
<dbReference type="GO" id="GO:0008028">
    <property type="term" value="F:monocarboxylic acid transmembrane transporter activity"/>
    <property type="evidence" value="ECO:0007669"/>
    <property type="project" value="TreeGrafter"/>
</dbReference>
<dbReference type="InterPro" id="IPR011701">
    <property type="entry name" value="MFS"/>
</dbReference>
<evidence type="ECO:0000259" key="3">
    <source>
        <dbReference type="PROSITE" id="PS50850"/>
    </source>
</evidence>
<feature type="transmembrane region" description="Helical" evidence="2">
    <location>
        <begin position="443"/>
        <end position="460"/>
    </location>
</feature>
<evidence type="ECO:0000256" key="1">
    <source>
        <dbReference type="ARBA" id="ARBA00004141"/>
    </source>
</evidence>
<dbReference type="PANTHER" id="PTHR11360:SF163">
    <property type="entry name" value="MONOCARBOXYLATE TRANSPORTER 9-LIKE PROTEIN"/>
    <property type="match status" value="1"/>
</dbReference>
<dbReference type="AlphaFoldDB" id="A0A482WL68"/>
<dbReference type="CDD" id="cd17352">
    <property type="entry name" value="MFS_MCT_SLC16"/>
    <property type="match status" value="1"/>
</dbReference>
<comment type="caution">
    <text evidence="4">The sequence shown here is derived from an EMBL/GenBank/DDBJ whole genome shotgun (WGS) entry which is preliminary data.</text>
</comment>
<evidence type="ECO:0000313" key="5">
    <source>
        <dbReference type="Proteomes" id="UP000291343"/>
    </source>
</evidence>
<dbReference type="InterPro" id="IPR020846">
    <property type="entry name" value="MFS_dom"/>
</dbReference>
<feature type="transmembrane region" description="Helical" evidence="2">
    <location>
        <begin position="172"/>
        <end position="190"/>
    </location>
</feature>
<dbReference type="Pfam" id="PF07690">
    <property type="entry name" value="MFS_1"/>
    <property type="match status" value="2"/>
</dbReference>
<feature type="domain" description="Major facilitator superfamily (MFS) profile" evidence="3">
    <location>
        <begin position="372"/>
        <end position="573"/>
    </location>
</feature>
<comment type="subcellular location">
    <subcellularLocation>
        <location evidence="1">Membrane</location>
        <topology evidence="1">Multi-pass membrane protein</topology>
    </subcellularLocation>
</comment>
<keyword evidence="2" id="KW-0472">Membrane</keyword>
<reference evidence="4 5" key="1">
    <citation type="journal article" date="2017" name="Gigascience">
        <title>Genome sequence of the small brown planthopper, Laodelphax striatellus.</title>
        <authorList>
            <person name="Zhu J."/>
            <person name="Jiang F."/>
            <person name="Wang X."/>
            <person name="Yang P."/>
            <person name="Bao Y."/>
            <person name="Zhao W."/>
            <person name="Wang W."/>
            <person name="Lu H."/>
            <person name="Wang Q."/>
            <person name="Cui N."/>
            <person name="Li J."/>
            <person name="Chen X."/>
            <person name="Luo L."/>
            <person name="Yu J."/>
            <person name="Kang L."/>
            <person name="Cui F."/>
        </authorList>
    </citation>
    <scope>NUCLEOTIDE SEQUENCE [LARGE SCALE GENOMIC DNA]</scope>
    <source>
        <strain evidence="4">Lst14</strain>
    </source>
</reference>
<gene>
    <name evidence="4" type="ORF">LSTR_LSTR012263</name>
</gene>
<dbReference type="InterPro" id="IPR036259">
    <property type="entry name" value="MFS_trans_sf"/>
</dbReference>